<dbReference type="EC" id="3.3.2.9" evidence="6"/>
<dbReference type="InterPro" id="IPR000639">
    <property type="entry name" value="Epox_hydrolase-like"/>
</dbReference>
<keyword evidence="3 6" id="KW-0378">Hydrolase</keyword>
<dbReference type="SUPFAM" id="SSF53474">
    <property type="entry name" value="alpha/beta-Hydrolases"/>
    <property type="match status" value="1"/>
</dbReference>
<accession>A0A6J4HMP3</accession>
<dbReference type="PIRSF" id="PIRSF001112">
    <property type="entry name" value="Epoxide_hydrolase"/>
    <property type="match status" value="1"/>
</dbReference>
<dbReference type="EMBL" id="CADCTH010000119">
    <property type="protein sequence ID" value="CAA9227594.1"/>
    <property type="molecule type" value="Genomic_DNA"/>
</dbReference>
<evidence type="ECO:0000256" key="1">
    <source>
        <dbReference type="ARBA" id="ARBA00010088"/>
    </source>
</evidence>
<dbReference type="InterPro" id="IPR010497">
    <property type="entry name" value="Epoxide_hydro_N"/>
</dbReference>
<evidence type="ECO:0000256" key="3">
    <source>
        <dbReference type="ARBA" id="ARBA00022801"/>
    </source>
</evidence>
<dbReference type="AlphaFoldDB" id="A0A6J4HMP3"/>
<protein>
    <submittedName>
        <fullName evidence="6">Epoxide hydrolase</fullName>
        <ecNumber evidence="6">3.3.2.9</ecNumber>
    </submittedName>
</protein>
<gene>
    <name evidence="6" type="ORF">AVDCRST_MAG54-870</name>
</gene>
<dbReference type="GO" id="GO:0097176">
    <property type="term" value="P:epoxide metabolic process"/>
    <property type="evidence" value="ECO:0007669"/>
    <property type="project" value="TreeGrafter"/>
</dbReference>
<dbReference type="PANTHER" id="PTHR21661:SF35">
    <property type="entry name" value="EPOXIDE HYDROLASE"/>
    <property type="match status" value="1"/>
</dbReference>
<dbReference type="PRINTS" id="PR00412">
    <property type="entry name" value="EPOXHYDRLASE"/>
</dbReference>
<dbReference type="Pfam" id="PF06441">
    <property type="entry name" value="EHN"/>
    <property type="match status" value="1"/>
</dbReference>
<evidence type="ECO:0000256" key="4">
    <source>
        <dbReference type="PIRSR" id="PIRSR001112-1"/>
    </source>
</evidence>
<sequence length="422" mass="46743">MSVRTDTRDPAATGPAIRPFRVEVAQEDLDDLRRRILSTRWPEEETVAAEPIGVEDVVQDLRDARRQSQGVQLATMRELTRYWATEYDFRRFEARLNALPQFIVEIDGIDIHFIHVRSPHENALPLIMTHGWPGSVVEMLNVIGPLTDPTAYGGRADDAFDVVVPSLPGYGFSAKPVTTGWSPAHIAQAWTTLMRRLGYPRFAAQGGDWGAIITDLMGAAAPPELVGIHSNMPGTVPPAVSAALGSGGPTPAGLSDEEGRAWERLQFLYTKGIGYATEMALRPQTLYGLADSPVALAAWMLDHDARSYEDIARAFDGDPIGHLTRDEVLDNITLTWITNTGISSGRLYWENDVGFFDVKGVSVPAAVSVFPRELYQAPRSWTEQAYPRLVYFNEVDKGNHFAAWQEPELFVAEVRTALRSLR</sequence>
<feature type="active site" description="Proton donor" evidence="4">
    <location>
        <position position="348"/>
    </location>
</feature>
<evidence type="ECO:0000259" key="5">
    <source>
        <dbReference type="Pfam" id="PF06441"/>
    </source>
</evidence>
<comment type="similarity">
    <text evidence="1">Belongs to the peptidase S33 family.</text>
</comment>
<dbReference type="PANTHER" id="PTHR21661">
    <property type="entry name" value="EPOXIDE HYDROLASE 1-RELATED"/>
    <property type="match status" value="1"/>
</dbReference>
<reference evidence="6" key="1">
    <citation type="submission" date="2020-02" db="EMBL/GenBank/DDBJ databases">
        <authorList>
            <person name="Meier V. D."/>
        </authorList>
    </citation>
    <scope>NUCLEOTIDE SEQUENCE</scope>
    <source>
        <strain evidence="6">AVDCRST_MAG54</strain>
    </source>
</reference>
<keyword evidence="2" id="KW-0058">Aromatic hydrocarbons catabolism</keyword>
<dbReference type="Gene3D" id="3.40.50.1820">
    <property type="entry name" value="alpha/beta hydrolase"/>
    <property type="match status" value="1"/>
</dbReference>
<name>A0A6J4HMP3_9PSEU</name>
<evidence type="ECO:0000256" key="2">
    <source>
        <dbReference type="ARBA" id="ARBA00022797"/>
    </source>
</evidence>
<dbReference type="GO" id="GO:0033961">
    <property type="term" value="F:cis-stilbene-oxide hydrolase activity"/>
    <property type="evidence" value="ECO:0007669"/>
    <property type="project" value="UniProtKB-EC"/>
</dbReference>
<feature type="active site" description="Nucleophile" evidence="4">
    <location>
        <position position="208"/>
    </location>
</feature>
<evidence type="ECO:0000313" key="6">
    <source>
        <dbReference type="EMBL" id="CAA9227594.1"/>
    </source>
</evidence>
<dbReference type="InterPro" id="IPR029058">
    <property type="entry name" value="AB_hydrolase_fold"/>
</dbReference>
<organism evidence="6">
    <name type="scientific">uncultured Actinomycetospora sp</name>
    <dbReference type="NCBI Taxonomy" id="1135996"/>
    <lineage>
        <taxon>Bacteria</taxon>
        <taxon>Bacillati</taxon>
        <taxon>Actinomycetota</taxon>
        <taxon>Actinomycetes</taxon>
        <taxon>Pseudonocardiales</taxon>
        <taxon>Pseudonocardiaceae</taxon>
        <taxon>Actinomycetospora</taxon>
        <taxon>environmental samples</taxon>
    </lineage>
</organism>
<proteinExistence type="inferred from homology"/>
<dbReference type="InterPro" id="IPR016292">
    <property type="entry name" value="Epoxide_hydrolase"/>
</dbReference>
<feature type="domain" description="Epoxide hydrolase N-terminal" evidence="5">
    <location>
        <begin position="17"/>
        <end position="139"/>
    </location>
</feature>
<feature type="active site" description="Proton acceptor" evidence="4">
    <location>
        <position position="400"/>
    </location>
</feature>